<gene>
    <name evidence="6" type="ORF">MasN3_12010</name>
</gene>
<feature type="transmembrane region" description="Helical" evidence="5">
    <location>
        <begin position="101"/>
        <end position="126"/>
    </location>
</feature>
<dbReference type="Gene3D" id="1.20.1530.20">
    <property type="match status" value="1"/>
</dbReference>
<keyword evidence="2 5" id="KW-0812">Transmembrane</keyword>
<feature type="transmembrane region" description="Helical" evidence="5">
    <location>
        <begin position="232"/>
        <end position="254"/>
    </location>
</feature>
<dbReference type="PANTHER" id="PTHR10361">
    <property type="entry name" value="SODIUM-BILE ACID COTRANSPORTER"/>
    <property type="match status" value="1"/>
</dbReference>
<feature type="transmembrane region" description="Helical" evidence="5">
    <location>
        <begin position="67"/>
        <end position="89"/>
    </location>
</feature>
<dbReference type="InterPro" id="IPR038770">
    <property type="entry name" value="Na+/solute_symporter_sf"/>
</dbReference>
<dbReference type="PANTHER" id="PTHR10361:SF24">
    <property type="entry name" value="P3 PROTEIN"/>
    <property type="match status" value="1"/>
</dbReference>
<evidence type="ECO:0000313" key="7">
    <source>
        <dbReference type="Proteomes" id="UP001163336"/>
    </source>
</evidence>
<dbReference type="RefSeq" id="WP_281913043.1">
    <property type="nucleotide sequence ID" value="NZ_AP026966.1"/>
</dbReference>
<feature type="transmembrane region" description="Helical" evidence="5">
    <location>
        <begin position="201"/>
        <end position="220"/>
    </location>
</feature>
<dbReference type="Pfam" id="PF01758">
    <property type="entry name" value="SBF"/>
    <property type="match status" value="1"/>
</dbReference>
<feature type="transmembrane region" description="Helical" evidence="5">
    <location>
        <begin position="177"/>
        <end position="195"/>
    </location>
</feature>
<sequence length="296" mass="30896">MSNFITLLPILLIGALALIMFGLGLSLTLADFRRLIKHPKAVVLALVLQAMVLPAICYGLVNGLGVAPVYAVGLMLLAASPGGVSANLFSHLFGGNVAMNISLTAINTVLSIVSLPLIANFAIASFANSGQVVPMQTAKVIEVIVIVLIPVAIGMFVKRRAPAFGARMDKPMKRFSMAVLALLAIIAIAKEWSAITSSFASIGLAVILLNILSLGLGYYVPRMLGLDKPNAIAIGYEIGIHNSTLAIFVAVSVLGDFQLMLPAAIYSVSMYVFATAFGFLILGRKQAAGAAAPASN</sequence>
<protein>
    <submittedName>
        <fullName evidence="6">Transporter</fullName>
    </submittedName>
</protein>
<feature type="transmembrane region" description="Helical" evidence="5">
    <location>
        <begin position="260"/>
        <end position="282"/>
    </location>
</feature>
<keyword evidence="4 5" id="KW-0472">Membrane</keyword>
<feature type="transmembrane region" description="Helical" evidence="5">
    <location>
        <begin position="6"/>
        <end position="29"/>
    </location>
</feature>
<proteinExistence type="predicted"/>
<comment type="subcellular location">
    <subcellularLocation>
        <location evidence="1">Membrane</location>
        <topology evidence="1">Multi-pass membrane protein</topology>
    </subcellularLocation>
</comment>
<dbReference type="Proteomes" id="UP001163336">
    <property type="component" value="Chromosome"/>
</dbReference>
<reference evidence="6" key="1">
    <citation type="submission" date="2022-11" db="EMBL/GenBank/DDBJ databases">
        <title>Isolation and characterization of PLA-degrading bacterium Massilia sp. from Antarctic soil.</title>
        <authorList>
            <person name="Sato K."/>
            <person name="Gomez-Fuentes C."/>
            <person name="Ahmad S.A."/>
            <person name="Zulkharnain A."/>
        </authorList>
    </citation>
    <scope>NUCLEOTIDE SEQUENCE</scope>
    <source>
        <strain evidence="6">N-3</strain>
    </source>
</reference>
<evidence type="ECO:0000256" key="4">
    <source>
        <dbReference type="ARBA" id="ARBA00023136"/>
    </source>
</evidence>
<organism evidence="6 7">
    <name type="scientific">Massilia varians</name>
    <dbReference type="NCBI Taxonomy" id="457921"/>
    <lineage>
        <taxon>Bacteria</taxon>
        <taxon>Pseudomonadati</taxon>
        <taxon>Pseudomonadota</taxon>
        <taxon>Betaproteobacteria</taxon>
        <taxon>Burkholderiales</taxon>
        <taxon>Oxalobacteraceae</taxon>
        <taxon>Telluria group</taxon>
        <taxon>Massilia</taxon>
    </lineage>
</organism>
<dbReference type="InterPro" id="IPR004710">
    <property type="entry name" value="Bilac:Na_transpt"/>
</dbReference>
<evidence type="ECO:0000313" key="6">
    <source>
        <dbReference type="EMBL" id="BDT57707.1"/>
    </source>
</evidence>
<name>A0ABM8C3F4_9BURK</name>
<evidence type="ECO:0000256" key="3">
    <source>
        <dbReference type="ARBA" id="ARBA00022989"/>
    </source>
</evidence>
<evidence type="ECO:0000256" key="5">
    <source>
        <dbReference type="SAM" id="Phobius"/>
    </source>
</evidence>
<feature type="transmembrane region" description="Helical" evidence="5">
    <location>
        <begin position="41"/>
        <end position="61"/>
    </location>
</feature>
<dbReference type="InterPro" id="IPR002657">
    <property type="entry name" value="BilAc:Na_symport/Acr3"/>
</dbReference>
<keyword evidence="3 5" id="KW-1133">Transmembrane helix</keyword>
<accession>A0ABM8C3F4</accession>
<keyword evidence="7" id="KW-1185">Reference proteome</keyword>
<evidence type="ECO:0000256" key="1">
    <source>
        <dbReference type="ARBA" id="ARBA00004141"/>
    </source>
</evidence>
<dbReference type="EMBL" id="AP026966">
    <property type="protein sequence ID" value="BDT57707.1"/>
    <property type="molecule type" value="Genomic_DNA"/>
</dbReference>
<feature type="transmembrane region" description="Helical" evidence="5">
    <location>
        <begin position="138"/>
        <end position="157"/>
    </location>
</feature>
<evidence type="ECO:0000256" key="2">
    <source>
        <dbReference type="ARBA" id="ARBA00022692"/>
    </source>
</evidence>